<organism evidence="2 3">
    <name type="scientific">Hydrocarboniphaga daqingensis</name>
    <dbReference type="NCBI Taxonomy" id="490188"/>
    <lineage>
        <taxon>Bacteria</taxon>
        <taxon>Pseudomonadati</taxon>
        <taxon>Pseudomonadota</taxon>
        <taxon>Gammaproteobacteria</taxon>
        <taxon>Nevskiales</taxon>
        <taxon>Nevskiaceae</taxon>
        <taxon>Hydrocarboniphaga</taxon>
    </lineage>
</organism>
<dbReference type="CDD" id="cd06578">
    <property type="entry name" value="HemD"/>
    <property type="match status" value="1"/>
</dbReference>
<dbReference type="PANTHER" id="PTHR40082">
    <property type="entry name" value="BLR5956 PROTEIN"/>
    <property type="match status" value="1"/>
</dbReference>
<protein>
    <submittedName>
        <fullName evidence="2">Uroporphyrinogen-III synthase</fullName>
    </submittedName>
</protein>
<evidence type="ECO:0000313" key="3">
    <source>
        <dbReference type="Proteomes" id="UP000199758"/>
    </source>
</evidence>
<proteinExistence type="predicted"/>
<dbReference type="InterPro" id="IPR036108">
    <property type="entry name" value="4pyrrol_syn_uPrphyn_synt_sf"/>
</dbReference>
<reference evidence="2 3" key="1">
    <citation type="submission" date="2016-11" db="EMBL/GenBank/DDBJ databases">
        <authorList>
            <person name="Jaros S."/>
            <person name="Januszkiewicz K."/>
            <person name="Wedrychowicz H."/>
        </authorList>
    </citation>
    <scope>NUCLEOTIDE SEQUENCE [LARGE SCALE GENOMIC DNA]</scope>
    <source>
        <strain evidence="2 3">CGMCC 1.7049</strain>
    </source>
</reference>
<dbReference type="SUPFAM" id="SSF69618">
    <property type="entry name" value="HemD-like"/>
    <property type="match status" value="1"/>
</dbReference>
<feature type="domain" description="Tetrapyrrole biosynthesis uroporphyrinogen III synthase" evidence="1">
    <location>
        <begin position="75"/>
        <end position="310"/>
    </location>
</feature>
<evidence type="ECO:0000259" key="1">
    <source>
        <dbReference type="Pfam" id="PF02602"/>
    </source>
</evidence>
<name>A0A1M5QQN3_9GAMM</name>
<dbReference type="InterPro" id="IPR003754">
    <property type="entry name" value="4pyrrol_synth_uPrphyn_synth"/>
</dbReference>
<dbReference type="InterPro" id="IPR039793">
    <property type="entry name" value="UROS/Hem4"/>
</dbReference>
<dbReference type="Proteomes" id="UP000199758">
    <property type="component" value="Unassembled WGS sequence"/>
</dbReference>
<dbReference type="PANTHER" id="PTHR40082:SF1">
    <property type="entry name" value="BLR5956 PROTEIN"/>
    <property type="match status" value="1"/>
</dbReference>
<dbReference type="GO" id="GO:0004852">
    <property type="term" value="F:uroporphyrinogen-III synthase activity"/>
    <property type="evidence" value="ECO:0007669"/>
    <property type="project" value="InterPro"/>
</dbReference>
<gene>
    <name evidence="2" type="ORF">SAMN04488068_2773</name>
</gene>
<keyword evidence="3" id="KW-1185">Reference proteome</keyword>
<sequence>MSADTVPSNACPLRVTADAGVALPRWLPIAYAGGHLLTCARRMPAPGPADPSDVRREPDLSGACIAVPETRELDVFSALLERRGAQVLRCPLIAIRDAPDPGPVLDWLQGFADGACDDLVLLTGEGLRRLLACAQRHDAALHAGVVARLAQVRKIARGPKPGRALREIGLRSDIEAAAPTTAGVIQTLATLDLRGRRVGVQLYGSEPNWPLRDALQQAGAVVLPVSPYVYADASDVDAVVALIDAMDDGRVQAIAFTSMAQVERLYRVAADGAREATLTRGLARSIVAAVGPVVADALAARGVAVHAMPADDYFMKPLMRALGAALPR</sequence>
<dbReference type="Pfam" id="PF02602">
    <property type="entry name" value="HEM4"/>
    <property type="match status" value="1"/>
</dbReference>
<dbReference type="AlphaFoldDB" id="A0A1M5QQN3"/>
<evidence type="ECO:0000313" key="2">
    <source>
        <dbReference type="EMBL" id="SHH16424.1"/>
    </source>
</evidence>
<dbReference type="EMBL" id="FQWZ01000006">
    <property type="protein sequence ID" value="SHH16424.1"/>
    <property type="molecule type" value="Genomic_DNA"/>
</dbReference>
<dbReference type="Gene3D" id="3.40.50.10090">
    <property type="match status" value="2"/>
</dbReference>
<dbReference type="GO" id="GO:0006780">
    <property type="term" value="P:uroporphyrinogen III biosynthetic process"/>
    <property type="evidence" value="ECO:0007669"/>
    <property type="project" value="InterPro"/>
</dbReference>
<dbReference type="STRING" id="490188.SAMN04488068_2773"/>
<accession>A0A1M5QQN3</accession>